<keyword evidence="1" id="KW-1133">Transmembrane helix</keyword>
<feature type="transmembrane region" description="Helical" evidence="1">
    <location>
        <begin position="74"/>
        <end position="95"/>
    </location>
</feature>
<evidence type="ECO:0000313" key="3">
    <source>
        <dbReference type="Proteomes" id="UP001596461"/>
    </source>
</evidence>
<sequence length="137" mass="13939">MDLADAAPTAGIVACLALLAVLAAPFLLIADAGTGLSVYYASGTLGAAGVAFLAALLVIVFLSGRQERRPADTVAGVALVASLALFALAAAWTFAVDVQNLFSFPADASWILWHRWVVLAVAALVPASAAVYARAVL</sequence>
<dbReference type="EMBL" id="JBHTAH010000001">
    <property type="protein sequence ID" value="MFC7068444.1"/>
    <property type="molecule type" value="Genomic_DNA"/>
</dbReference>
<feature type="transmembrane region" description="Helical" evidence="1">
    <location>
        <begin position="39"/>
        <end position="62"/>
    </location>
</feature>
<dbReference type="InterPro" id="IPR055970">
    <property type="entry name" value="DUF7548"/>
</dbReference>
<gene>
    <name evidence="2" type="ORF">ACFQL9_02230</name>
</gene>
<reference evidence="2 3" key="1">
    <citation type="journal article" date="2019" name="Int. J. Syst. Evol. Microbiol.">
        <title>The Global Catalogue of Microorganisms (GCM) 10K type strain sequencing project: providing services to taxonomists for standard genome sequencing and annotation.</title>
        <authorList>
            <consortium name="The Broad Institute Genomics Platform"/>
            <consortium name="The Broad Institute Genome Sequencing Center for Infectious Disease"/>
            <person name="Wu L."/>
            <person name="Ma J."/>
        </authorList>
    </citation>
    <scope>NUCLEOTIDE SEQUENCE [LARGE SCALE GENOMIC DNA]</scope>
    <source>
        <strain evidence="2 3">DT31</strain>
    </source>
</reference>
<comment type="caution">
    <text evidence="2">The sequence shown here is derived from an EMBL/GenBank/DDBJ whole genome shotgun (WGS) entry which is preliminary data.</text>
</comment>
<feature type="transmembrane region" description="Helical" evidence="1">
    <location>
        <begin position="115"/>
        <end position="133"/>
    </location>
</feature>
<protein>
    <submittedName>
        <fullName evidence="2">Uncharacterized protein</fullName>
    </submittedName>
</protein>
<keyword evidence="3" id="KW-1185">Reference proteome</keyword>
<dbReference type="RefSeq" id="WP_284031441.1">
    <property type="nucleotide sequence ID" value="NZ_CP126154.1"/>
</dbReference>
<dbReference type="GeneID" id="81126337"/>
<dbReference type="Pfam" id="PF24416">
    <property type="entry name" value="DUF7548"/>
    <property type="match status" value="1"/>
</dbReference>
<evidence type="ECO:0000256" key="1">
    <source>
        <dbReference type="SAM" id="Phobius"/>
    </source>
</evidence>
<proteinExistence type="predicted"/>
<keyword evidence="1" id="KW-0812">Transmembrane</keyword>
<name>A0ABD5W569_9EURY</name>
<evidence type="ECO:0000313" key="2">
    <source>
        <dbReference type="EMBL" id="MFC7068444.1"/>
    </source>
</evidence>
<keyword evidence="1" id="KW-0472">Membrane</keyword>
<dbReference type="Proteomes" id="UP001596461">
    <property type="component" value="Unassembled WGS sequence"/>
</dbReference>
<accession>A0ABD5W569</accession>
<organism evidence="2 3">
    <name type="scientific">Halobaculum lipolyticum</name>
    <dbReference type="NCBI Taxonomy" id="3032001"/>
    <lineage>
        <taxon>Archaea</taxon>
        <taxon>Methanobacteriati</taxon>
        <taxon>Methanobacteriota</taxon>
        <taxon>Stenosarchaea group</taxon>
        <taxon>Halobacteria</taxon>
        <taxon>Halobacteriales</taxon>
        <taxon>Haloferacaceae</taxon>
        <taxon>Halobaculum</taxon>
    </lineage>
</organism>
<dbReference type="AlphaFoldDB" id="A0ABD5W569"/>